<dbReference type="Proteomes" id="UP001589767">
    <property type="component" value="Unassembled WGS sequence"/>
</dbReference>
<dbReference type="RefSeq" id="WP_382368025.1">
    <property type="nucleotide sequence ID" value="NZ_JBHLWB010000001.1"/>
</dbReference>
<evidence type="ECO:0000313" key="1">
    <source>
        <dbReference type="EMBL" id="MFC0308308.1"/>
    </source>
</evidence>
<accession>A0ABV6GYM5</accession>
<gene>
    <name evidence="1" type="ORF">ACFFHK_01125</name>
</gene>
<reference evidence="1 2" key="1">
    <citation type="submission" date="2024-09" db="EMBL/GenBank/DDBJ databases">
        <authorList>
            <person name="Sun Q."/>
            <person name="Mori K."/>
        </authorList>
    </citation>
    <scope>NUCLEOTIDE SEQUENCE [LARGE SCALE GENOMIC DNA]</scope>
    <source>
        <strain evidence="1 2">CCM 7539</strain>
    </source>
</reference>
<protein>
    <submittedName>
        <fullName evidence="1">Uncharacterized protein</fullName>
    </submittedName>
</protein>
<sequence>MTTEIKSSPLVAPSGEQTVNTHSINNLLNNEVSTMNTINQFNNPVNNKEHMIELLNHLDAAFKQRNVDRDGWTQAKKEVRDIYRTQLVEGFNSILYEGLSDDDIIAIVGGDIERAMDNVSNALEWLRKANGKIEFVFDDIYSVALFGTPEGGQDWYKLAYPTLDVVLLPDHTGHAPVVNGGKASIDDVDIPALYRFKAWGLVKDCINAVVFHKKSTATQAWKRLNAEILSTEFKFGEETEEVYQKDGYAVCVTTQGYGWRKLRDLEEEEFRRLNPANPDERPYANDIRKLSEQIDALKEEYELLETKKAVRDKCAPAIKNLLRFMEQENLRNEDRIRDDEAKKAKGKINPDKVSFPCPEALATGKWKFEHGMEIPYAEFNIKDAEAITAFFKERSKLNGIENVAGKDRNRVLRKDRLIQSLRGVDY</sequence>
<dbReference type="EMBL" id="JBHLWB010000001">
    <property type="protein sequence ID" value="MFC0308308.1"/>
    <property type="molecule type" value="Genomic_DNA"/>
</dbReference>
<comment type="caution">
    <text evidence="1">The sequence shown here is derived from an EMBL/GenBank/DDBJ whole genome shotgun (WGS) entry which is preliminary data.</text>
</comment>
<evidence type="ECO:0000313" key="2">
    <source>
        <dbReference type="Proteomes" id="UP001589767"/>
    </source>
</evidence>
<keyword evidence="2" id="KW-1185">Reference proteome</keyword>
<name>A0ABV6GYM5_9PAST</name>
<proteinExistence type="predicted"/>
<organism evidence="1 2">
    <name type="scientific">Gallibacterium trehalosifermentans</name>
    <dbReference type="NCBI Taxonomy" id="516935"/>
    <lineage>
        <taxon>Bacteria</taxon>
        <taxon>Pseudomonadati</taxon>
        <taxon>Pseudomonadota</taxon>
        <taxon>Gammaproteobacteria</taxon>
        <taxon>Pasteurellales</taxon>
        <taxon>Pasteurellaceae</taxon>
        <taxon>Gallibacterium</taxon>
    </lineage>
</organism>